<reference evidence="2" key="1">
    <citation type="submission" date="2014-11" db="EMBL/GenBank/DDBJ databases">
        <authorList>
            <person name="Otto D Thomas"/>
            <person name="Naeem Raeece"/>
        </authorList>
    </citation>
    <scope>NUCLEOTIDE SEQUENCE</scope>
</reference>
<feature type="compositionally biased region" description="Basic and acidic residues" evidence="1">
    <location>
        <begin position="705"/>
        <end position="719"/>
    </location>
</feature>
<feature type="compositionally biased region" description="Basic and acidic residues" evidence="1">
    <location>
        <begin position="416"/>
        <end position="431"/>
    </location>
</feature>
<feature type="compositionally biased region" description="Low complexity" evidence="1">
    <location>
        <begin position="285"/>
        <end position="300"/>
    </location>
</feature>
<feature type="compositionally biased region" description="Basic residues" evidence="1">
    <location>
        <begin position="1013"/>
        <end position="1023"/>
    </location>
</feature>
<feature type="region of interest" description="Disordered" evidence="1">
    <location>
        <begin position="688"/>
        <end position="719"/>
    </location>
</feature>
<dbReference type="EMBL" id="CDMZ01001368">
    <property type="protein sequence ID" value="CEM31539.1"/>
    <property type="molecule type" value="Genomic_DNA"/>
</dbReference>
<feature type="region of interest" description="Disordered" evidence="1">
    <location>
        <begin position="754"/>
        <end position="776"/>
    </location>
</feature>
<feature type="compositionally biased region" description="Low complexity" evidence="1">
    <location>
        <begin position="1053"/>
        <end position="1065"/>
    </location>
</feature>
<dbReference type="AlphaFoldDB" id="A0A0G4GMW3"/>
<feature type="region of interest" description="Disordered" evidence="1">
    <location>
        <begin position="1"/>
        <end position="93"/>
    </location>
</feature>
<protein>
    <submittedName>
        <fullName evidence="2">Uncharacterized protein</fullName>
    </submittedName>
</protein>
<feature type="compositionally biased region" description="Gly residues" evidence="1">
    <location>
        <begin position="1133"/>
        <end position="1151"/>
    </location>
</feature>
<feature type="compositionally biased region" description="Polar residues" evidence="1">
    <location>
        <begin position="198"/>
        <end position="210"/>
    </location>
</feature>
<feature type="compositionally biased region" description="Basic and acidic residues" evidence="1">
    <location>
        <begin position="312"/>
        <end position="332"/>
    </location>
</feature>
<feature type="compositionally biased region" description="Basic and acidic residues" evidence="1">
    <location>
        <begin position="154"/>
        <end position="164"/>
    </location>
</feature>
<organism evidence="2">
    <name type="scientific">Chromera velia CCMP2878</name>
    <dbReference type="NCBI Taxonomy" id="1169474"/>
    <lineage>
        <taxon>Eukaryota</taxon>
        <taxon>Sar</taxon>
        <taxon>Alveolata</taxon>
        <taxon>Colpodellida</taxon>
        <taxon>Chromeraceae</taxon>
        <taxon>Chromera</taxon>
    </lineage>
</organism>
<accession>A0A0G4GMW3</accession>
<feature type="region of interest" description="Disordered" evidence="1">
    <location>
        <begin position="984"/>
        <end position="1151"/>
    </location>
</feature>
<sequence>MSGFEEGGNNDFLDVDFSDFAGGGDGGDFGSAAPNQQIVAPVQPPPTSHETQAAAVEDSDPFAAFSSAPPPPVTGDVSVGAGAGTAGADGSDPFGDIDWVSGDASVPAPAPFSEEPGDGVFPSTAFPVPTTGPMVEGDGGDEDFLSPYQSPIQNDERGDGHDLLEGFGDDPSVPAASPPADPPSVSLPTEEGAEKGSSIPTQTADSAQAAGNTGDLFFVSAELAVAEDTGGIGPSETATPLAEPGSTQVRENSEGGVAADSLAGSQVRDETGAETGIAGGDFDFGDFSSSAVPQPSASPLSDHKKAGVSPDNEAKEEVVEMGKESELHKDNEEGGGVSTSPPFHTAAAVGENEEGDGSSSPLPAFARAGEEEAKHPPVSASGSPSVQEEGGNDHPVSVELEGGEEINGQADNQEGAGEKGSGEKVEEVEGEGREEDEGELPLPPDDSSPSPSRPIGPTDEEGQEGESSKPEEGEAKEVGEGEDRGSDFASFVTAGGGKSPSASPPPAPAAHERAGAFMSPQADEAESAGGGGEKKEDAGEEPPSPVVGTESVPESEKRVEGESAPAPLAPADDFGFDDDDFGDFVEASAAPAPADPVQENEEKDGVPREVEGGGGGDFDFGDEDDEWGGFTSQPQPPAPQAVAQAPQQAVGPSFSGPLVAREEGAAIAELEQRVSALIASELLDSLSGPSCALKGKPSAALRLRGQGEGKEKGGEEERRELEEEVRTLYQMPKFWESQFPVSDDLDFLLRHGSRPSAIGGAPPGSQGPGLEGGALSGGGGGLRLLVSGGRPLPLPLQGGEAGTGIEEVEIEGVMRKSMEPREWRTVLSACAARLSRDARGGAVPAAAGGMGAAQPAAAAPQRGGAAFPGGPAAASAATAHAGFTGGPSVPPSAAIGGAVGGGGTGAGTPGMPSFPSVSPVYAGDILAAEGGEGPYGGAPQSSGGGMMASFVEEEGEESGEEDEEEGDERATVATAARMASLEGVSLSLEGGAPSAVDGGGMQMPAHGSANAPPKKKKKSRVQKILKALPDFSHFFSSSVKTKGGERGGGGGEESAAAGGATSRSAHPSAAPTPLGSSTPAAHRSLFSFGGSKRKNKEKKEKDKNSERGAQRGDPGGPRQEEGGQFEGGRRQSNGGGMTLVGAGGGDDFFFD</sequence>
<feature type="compositionally biased region" description="Basic and acidic residues" evidence="1">
    <location>
        <begin position="466"/>
        <end position="486"/>
    </location>
</feature>
<evidence type="ECO:0000256" key="1">
    <source>
        <dbReference type="SAM" id="MobiDB-lite"/>
    </source>
</evidence>
<feature type="region of interest" description="Disordered" evidence="1">
    <location>
        <begin position="228"/>
        <end position="657"/>
    </location>
</feature>
<feature type="compositionally biased region" description="Acidic residues" evidence="1">
    <location>
        <begin position="951"/>
        <end position="967"/>
    </location>
</feature>
<feature type="compositionally biased region" description="Acidic residues" evidence="1">
    <location>
        <begin position="574"/>
        <end position="583"/>
    </location>
</feature>
<name>A0A0G4GMW3_9ALVE</name>
<proteinExistence type="predicted"/>
<feature type="region of interest" description="Disordered" evidence="1">
    <location>
        <begin position="951"/>
        <end position="971"/>
    </location>
</feature>
<feature type="compositionally biased region" description="Gly residues" evidence="1">
    <location>
        <begin position="766"/>
        <end position="776"/>
    </location>
</feature>
<feature type="compositionally biased region" description="Basic and acidic residues" evidence="1">
    <location>
        <begin position="1097"/>
        <end position="1110"/>
    </location>
</feature>
<gene>
    <name evidence="2" type="ORF">Cvel_22612</name>
</gene>
<dbReference type="VEuPathDB" id="CryptoDB:Cvel_22612"/>
<feature type="compositionally biased region" description="Low complexity" evidence="1">
    <location>
        <begin position="640"/>
        <end position="650"/>
    </location>
</feature>
<evidence type="ECO:0000313" key="2">
    <source>
        <dbReference type="EMBL" id="CEM31539.1"/>
    </source>
</evidence>
<feature type="region of interest" description="Disordered" evidence="1">
    <location>
        <begin position="124"/>
        <end position="210"/>
    </location>
</feature>
<feature type="compositionally biased region" description="Pro residues" evidence="1">
    <location>
        <begin position="441"/>
        <end position="454"/>
    </location>
</feature>